<accession>A0A1H3HP72</accession>
<organism evidence="1 2">
    <name type="scientific">Nitrosomonas halophila</name>
    <dbReference type="NCBI Taxonomy" id="44576"/>
    <lineage>
        <taxon>Bacteria</taxon>
        <taxon>Pseudomonadati</taxon>
        <taxon>Pseudomonadota</taxon>
        <taxon>Betaproteobacteria</taxon>
        <taxon>Nitrosomonadales</taxon>
        <taxon>Nitrosomonadaceae</taxon>
        <taxon>Nitrosomonas</taxon>
    </lineage>
</organism>
<dbReference type="EMBL" id="FNOY01000021">
    <property type="protein sequence ID" value="SDY17287.1"/>
    <property type="molecule type" value="Genomic_DNA"/>
</dbReference>
<name>A0A1H3HP72_9PROT</name>
<protein>
    <submittedName>
        <fullName evidence="1">Uncharacterized protein</fullName>
    </submittedName>
</protein>
<gene>
    <name evidence="1" type="ORF">SAMN05421881_102114</name>
</gene>
<proteinExistence type="predicted"/>
<dbReference type="AlphaFoldDB" id="A0A1H3HP72"/>
<sequence>MLDGNKRMIGAKCASEANTPIMNGFVVYFNDVFFAWQFPWNNDQRLLN</sequence>
<dbReference type="Proteomes" id="UP000198640">
    <property type="component" value="Unassembled WGS sequence"/>
</dbReference>
<evidence type="ECO:0000313" key="2">
    <source>
        <dbReference type="Proteomes" id="UP000198640"/>
    </source>
</evidence>
<reference evidence="1 2" key="1">
    <citation type="submission" date="2016-10" db="EMBL/GenBank/DDBJ databases">
        <authorList>
            <person name="de Groot N.N."/>
        </authorList>
    </citation>
    <scope>NUCLEOTIDE SEQUENCE [LARGE SCALE GENOMIC DNA]</scope>
    <source>
        <strain evidence="1 2">Nm1</strain>
    </source>
</reference>
<keyword evidence="2" id="KW-1185">Reference proteome</keyword>
<evidence type="ECO:0000313" key="1">
    <source>
        <dbReference type="EMBL" id="SDY17287.1"/>
    </source>
</evidence>